<sequence>MYSLDKINRIKTYLTNAHQTIAVAESVTSGHLQAAFSQAEGAALFYQGGITVYNLGQKARHLMIEPIEAEACNCVSENVAIQMALQVAHNFTASYGIGITGYAATMPEKGVNELYAYYAICQGLTILRKGRIDTTETDALQVQLFYTDQVLDKLLQGLQAVNNAI</sequence>
<dbReference type="Pfam" id="PF02464">
    <property type="entry name" value="CinA"/>
    <property type="match status" value="1"/>
</dbReference>
<dbReference type="Gene3D" id="3.90.950.20">
    <property type="entry name" value="CinA-like"/>
    <property type="match status" value="1"/>
</dbReference>
<dbReference type="SUPFAM" id="SSF142433">
    <property type="entry name" value="CinA-like"/>
    <property type="match status" value="1"/>
</dbReference>
<reference evidence="2 3" key="1">
    <citation type="submission" date="2018-08" db="EMBL/GenBank/DDBJ databases">
        <title>Chitinophagaceae sp. K23C18032701, a novel bacterium isolated from forest soil.</title>
        <authorList>
            <person name="Wang C."/>
        </authorList>
    </citation>
    <scope>NUCLEOTIDE SEQUENCE [LARGE SCALE GENOMIC DNA]</scope>
    <source>
        <strain evidence="2 3">K23C18032701</strain>
    </source>
</reference>
<dbReference type="Proteomes" id="UP000261284">
    <property type="component" value="Unassembled WGS sequence"/>
</dbReference>
<evidence type="ECO:0000313" key="2">
    <source>
        <dbReference type="EMBL" id="RFM26850.1"/>
    </source>
</evidence>
<feature type="domain" description="CinA C-terminal" evidence="1">
    <location>
        <begin position="8"/>
        <end position="106"/>
    </location>
</feature>
<name>A0A3E1NFW4_9BACT</name>
<gene>
    <name evidence="2" type="ORF">DXN05_17840</name>
</gene>
<keyword evidence="3" id="KW-1185">Reference proteome</keyword>
<organism evidence="2 3">
    <name type="scientific">Deminuibacter soli</name>
    <dbReference type="NCBI Taxonomy" id="2291815"/>
    <lineage>
        <taxon>Bacteria</taxon>
        <taxon>Pseudomonadati</taxon>
        <taxon>Bacteroidota</taxon>
        <taxon>Chitinophagia</taxon>
        <taxon>Chitinophagales</taxon>
        <taxon>Chitinophagaceae</taxon>
        <taxon>Deminuibacter</taxon>
    </lineage>
</organism>
<dbReference type="EMBL" id="QTJU01000007">
    <property type="protein sequence ID" value="RFM26850.1"/>
    <property type="molecule type" value="Genomic_DNA"/>
</dbReference>
<protein>
    <submittedName>
        <fullName evidence="2">Damage-inducible protein CinA</fullName>
    </submittedName>
</protein>
<evidence type="ECO:0000313" key="3">
    <source>
        <dbReference type="Proteomes" id="UP000261284"/>
    </source>
</evidence>
<dbReference type="AlphaFoldDB" id="A0A3E1NFW4"/>
<accession>A0A3E1NFW4</accession>
<comment type="caution">
    <text evidence="2">The sequence shown here is derived from an EMBL/GenBank/DDBJ whole genome shotgun (WGS) entry which is preliminary data.</text>
</comment>
<evidence type="ECO:0000259" key="1">
    <source>
        <dbReference type="Pfam" id="PF02464"/>
    </source>
</evidence>
<dbReference type="InterPro" id="IPR008136">
    <property type="entry name" value="CinA_C"/>
</dbReference>
<dbReference type="InterPro" id="IPR036653">
    <property type="entry name" value="CinA-like_C"/>
</dbReference>
<proteinExistence type="predicted"/>
<dbReference type="RefSeq" id="WP_116848634.1">
    <property type="nucleotide sequence ID" value="NZ_QTJU01000007.1"/>
</dbReference>